<sequence length="452" mass="50148">MKQIDIDDILKDIEVLIDKRNTGALQNILIDLHPADIAQIISHVKKDERIYLFSILPPKVASSVLAELDPPLMEELTEELGVEKISAIVDEMDSDDAADFVSSLPDEIVPEILERIPEEDSDEIKQLLHYDEDTAGGIMALEYVALPMDATVEQAIQEIRRLKAEQEVTDVYYIYVIDDENHLVGVVALSDLVLAEDYTTLKEIMKTDLPKITPDMDQEEVANIFRKYDLVSMPVVDQENHLIGRITIDDIVDVLEEEGSEDMAFIAGAPDEEITEGSISKLARARLPWLMVAFLGELLAAFILNQFDVTLRHKLMIAFFIPVIMAMGGSTAQQASVIVIRGLATGDLSLRDTGPRLLKELKISFLNSLFFATVLFIIVYLWDSAFFAGILSVSIFVVINNAAIIGALVPLTFKRLNIDPALAAAPFISTTNDILGILIYLTITTVVINFGM</sequence>
<evidence type="ECO:0000313" key="12">
    <source>
        <dbReference type="EMBL" id="EHO41653.1"/>
    </source>
</evidence>
<dbReference type="NCBIfam" id="TIGR00400">
    <property type="entry name" value="mgtE"/>
    <property type="match status" value="1"/>
</dbReference>
<feature type="transmembrane region" description="Helical" evidence="9">
    <location>
        <begin position="434"/>
        <end position="451"/>
    </location>
</feature>
<dbReference type="InterPro" id="IPR046342">
    <property type="entry name" value="CBS_dom_sf"/>
</dbReference>
<keyword evidence="5 9" id="KW-0460">Magnesium</keyword>
<dbReference type="Gene3D" id="1.10.357.20">
    <property type="entry name" value="SLC41 divalent cation transporters, integral membrane domain"/>
    <property type="match status" value="1"/>
</dbReference>
<dbReference type="InterPro" id="IPR006667">
    <property type="entry name" value="SLC41_membr_dom"/>
</dbReference>
<feature type="transmembrane region" description="Helical" evidence="9">
    <location>
        <begin position="287"/>
        <end position="304"/>
    </location>
</feature>
<accession>H1XUV4</accession>
<feature type="transmembrane region" description="Helical" evidence="9">
    <location>
        <begin position="316"/>
        <end position="340"/>
    </location>
</feature>
<evidence type="ECO:0000256" key="8">
    <source>
        <dbReference type="PROSITE-ProRule" id="PRU00703"/>
    </source>
</evidence>
<dbReference type="Pfam" id="PF03448">
    <property type="entry name" value="MgtE_N"/>
    <property type="match status" value="1"/>
</dbReference>
<dbReference type="OrthoDB" id="9790355at2"/>
<dbReference type="Pfam" id="PF01769">
    <property type="entry name" value="MgtE"/>
    <property type="match status" value="1"/>
</dbReference>
<dbReference type="RefSeq" id="WP_006928819.1">
    <property type="nucleotide sequence ID" value="NZ_CM001402.1"/>
</dbReference>
<evidence type="ECO:0000256" key="9">
    <source>
        <dbReference type="RuleBase" id="RU362011"/>
    </source>
</evidence>
<evidence type="ECO:0000256" key="4">
    <source>
        <dbReference type="ARBA" id="ARBA00022692"/>
    </source>
</evidence>
<dbReference type="SUPFAM" id="SSF158791">
    <property type="entry name" value="MgtE N-terminal domain-like"/>
    <property type="match status" value="1"/>
</dbReference>
<gene>
    <name evidence="11" type="ORF">Cabys_806</name>
    <name evidence="12" type="ORF">Calab_2041</name>
</gene>
<keyword evidence="6 9" id="KW-1133">Transmembrane helix</keyword>
<dbReference type="HOGENOM" id="CLU_037408_1_1_0"/>
<keyword evidence="9" id="KW-1003">Cell membrane</keyword>
<evidence type="ECO:0000256" key="7">
    <source>
        <dbReference type="ARBA" id="ARBA00023136"/>
    </source>
</evidence>
<evidence type="ECO:0000313" key="13">
    <source>
        <dbReference type="Proteomes" id="UP000004671"/>
    </source>
</evidence>
<dbReference type="SUPFAM" id="SSF54631">
    <property type="entry name" value="CBS-domain pair"/>
    <property type="match status" value="1"/>
</dbReference>
<reference evidence="11 14" key="2">
    <citation type="submission" date="2016-11" db="EMBL/GenBank/DDBJ databases">
        <title>Genomic analysis of Caldithrix abyssi and proposal of a novel bacterial phylum Caldithrichaeota.</title>
        <authorList>
            <person name="Kublanov I."/>
            <person name="Sigalova O."/>
            <person name="Gavrilov S."/>
            <person name="Lebedinsky A."/>
            <person name="Ivanova N."/>
            <person name="Daum C."/>
            <person name="Reddy T."/>
            <person name="Klenk H.P."/>
            <person name="Goker M."/>
            <person name="Reva O."/>
            <person name="Miroshnichenko M."/>
            <person name="Kyprides N."/>
            <person name="Woyke T."/>
            <person name="Gelfand M."/>
        </authorList>
    </citation>
    <scope>NUCLEOTIDE SEQUENCE [LARGE SCALE GENOMIC DNA]</scope>
    <source>
        <strain evidence="11 14">LF13</strain>
    </source>
</reference>
<keyword evidence="7 9" id="KW-0472">Membrane</keyword>
<comment type="similarity">
    <text evidence="2 9">Belongs to the SLC41A transporter family.</text>
</comment>
<keyword evidence="8" id="KW-0129">CBS domain</keyword>
<dbReference type="GO" id="GO:0046872">
    <property type="term" value="F:metal ion binding"/>
    <property type="evidence" value="ECO:0007669"/>
    <property type="project" value="UniProtKB-KW"/>
</dbReference>
<evidence type="ECO:0000256" key="1">
    <source>
        <dbReference type="ARBA" id="ARBA00004141"/>
    </source>
</evidence>
<proteinExistence type="inferred from homology"/>
<dbReference type="AlphaFoldDB" id="H1XUV4"/>
<dbReference type="KEGG" id="caby:Cabys_806"/>
<name>H1XUV4_CALAY</name>
<dbReference type="STRING" id="880073.Cabys_806"/>
<evidence type="ECO:0000259" key="10">
    <source>
        <dbReference type="PROSITE" id="PS51371"/>
    </source>
</evidence>
<keyword evidence="3 9" id="KW-0813">Transport</keyword>
<feature type="transmembrane region" description="Helical" evidence="9">
    <location>
        <begin position="361"/>
        <end position="382"/>
    </location>
</feature>
<comment type="subcellular location">
    <subcellularLocation>
        <location evidence="9">Cell membrane</location>
        <topology evidence="9">Multi-pass membrane protein</topology>
    </subcellularLocation>
    <subcellularLocation>
        <location evidence="1">Membrane</location>
        <topology evidence="1">Multi-pass membrane protein</topology>
    </subcellularLocation>
</comment>
<keyword evidence="13" id="KW-1185">Reference proteome</keyword>
<dbReference type="EMBL" id="CP018099">
    <property type="protein sequence ID" value="APF17557.1"/>
    <property type="molecule type" value="Genomic_DNA"/>
</dbReference>
<feature type="transmembrane region" description="Helical" evidence="9">
    <location>
        <begin position="388"/>
        <end position="413"/>
    </location>
</feature>
<comment type="function">
    <text evidence="9">Acts as a magnesium transporter.</text>
</comment>
<dbReference type="InterPro" id="IPR006669">
    <property type="entry name" value="MgtE_transporter"/>
</dbReference>
<dbReference type="PANTHER" id="PTHR43773:SF1">
    <property type="entry name" value="MAGNESIUM TRANSPORTER MGTE"/>
    <property type="match status" value="1"/>
</dbReference>
<dbReference type="InterPro" id="IPR006668">
    <property type="entry name" value="Mg_transptr_MgtE_intracell_dom"/>
</dbReference>
<feature type="domain" description="CBS" evidence="10">
    <location>
        <begin position="139"/>
        <end position="203"/>
    </location>
</feature>
<protein>
    <recommendedName>
        <fullName evidence="9">Magnesium transporter MgtE</fullName>
    </recommendedName>
</protein>
<comment type="subunit">
    <text evidence="9">Homodimer.</text>
</comment>
<dbReference type="EMBL" id="CM001402">
    <property type="protein sequence ID" value="EHO41653.1"/>
    <property type="molecule type" value="Genomic_DNA"/>
</dbReference>
<dbReference type="Pfam" id="PF00571">
    <property type="entry name" value="CBS"/>
    <property type="match status" value="2"/>
</dbReference>
<dbReference type="SUPFAM" id="SSF161093">
    <property type="entry name" value="MgtE membrane domain-like"/>
    <property type="match status" value="1"/>
</dbReference>
<evidence type="ECO:0000256" key="5">
    <source>
        <dbReference type="ARBA" id="ARBA00022842"/>
    </source>
</evidence>
<dbReference type="PROSITE" id="PS51371">
    <property type="entry name" value="CBS"/>
    <property type="match status" value="2"/>
</dbReference>
<dbReference type="eggNOG" id="COG2239">
    <property type="taxonomic scope" value="Bacteria"/>
</dbReference>
<dbReference type="PaxDb" id="880073-Calab_2041"/>
<evidence type="ECO:0000256" key="2">
    <source>
        <dbReference type="ARBA" id="ARBA00009749"/>
    </source>
</evidence>
<feature type="domain" description="CBS" evidence="10">
    <location>
        <begin position="205"/>
        <end position="261"/>
    </location>
</feature>
<keyword evidence="9" id="KW-0479">Metal-binding</keyword>
<dbReference type="InParanoid" id="H1XUV4"/>
<dbReference type="Proteomes" id="UP000004671">
    <property type="component" value="Chromosome"/>
</dbReference>
<keyword evidence="4 9" id="KW-0812">Transmembrane</keyword>
<evidence type="ECO:0000256" key="6">
    <source>
        <dbReference type="ARBA" id="ARBA00022989"/>
    </source>
</evidence>
<reference evidence="12 13" key="1">
    <citation type="submission" date="2011-09" db="EMBL/GenBank/DDBJ databases">
        <title>The permanent draft genome of Caldithrix abyssi DSM 13497.</title>
        <authorList>
            <consortium name="US DOE Joint Genome Institute (JGI-PGF)"/>
            <person name="Lucas S."/>
            <person name="Han J."/>
            <person name="Lapidus A."/>
            <person name="Bruce D."/>
            <person name="Goodwin L."/>
            <person name="Pitluck S."/>
            <person name="Peters L."/>
            <person name="Kyrpides N."/>
            <person name="Mavromatis K."/>
            <person name="Ivanova N."/>
            <person name="Mikhailova N."/>
            <person name="Chertkov O."/>
            <person name="Detter J.C."/>
            <person name="Tapia R."/>
            <person name="Han C."/>
            <person name="Land M."/>
            <person name="Hauser L."/>
            <person name="Markowitz V."/>
            <person name="Cheng J.-F."/>
            <person name="Hugenholtz P."/>
            <person name="Woyke T."/>
            <person name="Wu D."/>
            <person name="Spring S."/>
            <person name="Brambilla E."/>
            <person name="Klenk H.-P."/>
            <person name="Eisen J.A."/>
        </authorList>
    </citation>
    <scope>NUCLEOTIDE SEQUENCE [LARGE SCALE GENOMIC DNA]</scope>
    <source>
        <strain evidence="12 13">DSM 13497</strain>
    </source>
</reference>
<dbReference type="Gene3D" id="3.10.580.10">
    <property type="entry name" value="CBS-domain"/>
    <property type="match status" value="1"/>
</dbReference>
<evidence type="ECO:0000313" key="14">
    <source>
        <dbReference type="Proteomes" id="UP000183868"/>
    </source>
</evidence>
<dbReference type="SMART" id="SM00116">
    <property type="entry name" value="CBS"/>
    <property type="match status" value="2"/>
</dbReference>
<dbReference type="InterPro" id="IPR000644">
    <property type="entry name" value="CBS_dom"/>
</dbReference>
<dbReference type="PANTHER" id="PTHR43773">
    <property type="entry name" value="MAGNESIUM TRANSPORTER MGTE"/>
    <property type="match status" value="1"/>
</dbReference>
<organism evidence="12 13">
    <name type="scientific">Caldithrix abyssi DSM 13497</name>
    <dbReference type="NCBI Taxonomy" id="880073"/>
    <lineage>
        <taxon>Bacteria</taxon>
        <taxon>Pseudomonadati</taxon>
        <taxon>Calditrichota</taxon>
        <taxon>Calditrichia</taxon>
        <taxon>Calditrichales</taxon>
        <taxon>Calditrichaceae</taxon>
        <taxon>Caldithrix</taxon>
    </lineage>
</organism>
<dbReference type="Gene3D" id="1.25.60.10">
    <property type="entry name" value="MgtE N-terminal domain-like"/>
    <property type="match status" value="1"/>
</dbReference>
<evidence type="ECO:0000313" key="11">
    <source>
        <dbReference type="EMBL" id="APF17557.1"/>
    </source>
</evidence>
<dbReference type="GO" id="GO:0015095">
    <property type="term" value="F:magnesium ion transmembrane transporter activity"/>
    <property type="evidence" value="ECO:0007669"/>
    <property type="project" value="UniProtKB-UniRule"/>
</dbReference>
<dbReference type="SMART" id="SM00924">
    <property type="entry name" value="MgtE_N"/>
    <property type="match status" value="1"/>
</dbReference>
<dbReference type="Proteomes" id="UP000183868">
    <property type="component" value="Chromosome"/>
</dbReference>
<evidence type="ECO:0000256" key="3">
    <source>
        <dbReference type="ARBA" id="ARBA00022448"/>
    </source>
</evidence>
<dbReference type="InterPro" id="IPR038076">
    <property type="entry name" value="MgtE_N_sf"/>
</dbReference>
<dbReference type="InterPro" id="IPR036739">
    <property type="entry name" value="SLC41_membr_dom_sf"/>
</dbReference>
<dbReference type="CDD" id="cd04606">
    <property type="entry name" value="CBS_pair_Mg_transporter"/>
    <property type="match status" value="1"/>
</dbReference>
<dbReference type="GO" id="GO:0005886">
    <property type="term" value="C:plasma membrane"/>
    <property type="evidence" value="ECO:0007669"/>
    <property type="project" value="UniProtKB-SubCell"/>
</dbReference>